<proteinExistence type="predicted"/>
<comment type="caution">
    <text evidence="2">The sequence shown here is derived from an EMBL/GenBank/DDBJ whole genome shotgun (WGS) entry which is preliminary data.</text>
</comment>
<dbReference type="EMBL" id="JBHTKM010000063">
    <property type="protein sequence ID" value="MFD1017217.1"/>
    <property type="molecule type" value="Genomic_DNA"/>
</dbReference>
<dbReference type="Proteomes" id="UP001597086">
    <property type="component" value="Unassembled WGS sequence"/>
</dbReference>
<sequence>MKKIITCLIIALLFCNKNTYAQHIIVDYNIETNSLFNEEKDFEGIAKEKSKEIIEGFNRSLKLLNSMKAHLIASKSESYFWFENTMPSDINIMDYDMAKIMIGYGDSYYSNQLSGNSTHFFSAYGIKFKIKTPVDSLIWKLSKETKIIGDLKCFKATTSYKVKNNLREHTVEVIAWYDPSLQYNFGPKGFSGLPGLIIELKDDKITYSADTIKFKESKMKTIKKPNGKLITKEELEEYGEKAQQNFNINRN</sequence>
<evidence type="ECO:0000313" key="2">
    <source>
        <dbReference type="EMBL" id="MFD1017217.1"/>
    </source>
</evidence>
<keyword evidence="3" id="KW-1185">Reference proteome</keyword>
<dbReference type="InterPro" id="IPR005901">
    <property type="entry name" value="GLPGLI"/>
</dbReference>
<protein>
    <submittedName>
        <fullName evidence="2">GLPGLI family protein</fullName>
    </submittedName>
</protein>
<dbReference type="NCBIfam" id="TIGR01200">
    <property type="entry name" value="GLPGLI"/>
    <property type="match status" value="1"/>
</dbReference>
<accession>A0ABW3KVW5</accession>
<dbReference type="Pfam" id="PF09697">
    <property type="entry name" value="Porph_ging"/>
    <property type="match status" value="1"/>
</dbReference>
<dbReference type="RefSeq" id="WP_386118733.1">
    <property type="nucleotide sequence ID" value="NZ_JBHTKM010000063.1"/>
</dbReference>
<keyword evidence="1" id="KW-0732">Signal</keyword>
<feature type="signal peptide" evidence="1">
    <location>
        <begin position="1"/>
        <end position="21"/>
    </location>
</feature>
<evidence type="ECO:0000256" key="1">
    <source>
        <dbReference type="SAM" id="SignalP"/>
    </source>
</evidence>
<name>A0ABW3KVW5_9FLAO</name>
<evidence type="ECO:0000313" key="3">
    <source>
        <dbReference type="Proteomes" id="UP001597086"/>
    </source>
</evidence>
<reference evidence="3" key="1">
    <citation type="journal article" date="2019" name="Int. J. Syst. Evol. Microbiol.">
        <title>The Global Catalogue of Microorganisms (GCM) 10K type strain sequencing project: providing services to taxonomists for standard genome sequencing and annotation.</title>
        <authorList>
            <consortium name="The Broad Institute Genomics Platform"/>
            <consortium name="The Broad Institute Genome Sequencing Center for Infectious Disease"/>
            <person name="Wu L."/>
            <person name="Ma J."/>
        </authorList>
    </citation>
    <scope>NUCLEOTIDE SEQUENCE [LARGE SCALE GENOMIC DNA]</scope>
    <source>
        <strain evidence="3">CCUG 56098</strain>
    </source>
</reference>
<organism evidence="2 3">
    <name type="scientific">Winogradskyella rapida</name>
    <dbReference type="NCBI Taxonomy" id="549701"/>
    <lineage>
        <taxon>Bacteria</taxon>
        <taxon>Pseudomonadati</taxon>
        <taxon>Bacteroidota</taxon>
        <taxon>Flavobacteriia</taxon>
        <taxon>Flavobacteriales</taxon>
        <taxon>Flavobacteriaceae</taxon>
        <taxon>Winogradskyella</taxon>
    </lineage>
</organism>
<gene>
    <name evidence="2" type="ORF">ACFQ13_14915</name>
</gene>
<feature type="chain" id="PRO_5045339532" evidence="1">
    <location>
        <begin position="22"/>
        <end position="251"/>
    </location>
</feature>